<keyword evidence="4 7" id="KW-0812">Transmembrane</keyword>
<evidence type="ECO:0000259" key="8">
    <source>
        <dbReference type="PROSITE" id="PS50928"/>
    </source>
</evidence>
<name>A0AA41Z7D2_9HYPH</name>
<evidence type="ECO:0000256" key="1">
    <source>
        <dbReference type="ARBA" id="ARBA00004651"/>
    </source>
</evidence>
<evidence type="ECO:0000313" key="9">
    <source>
        <dbReference type="EMBL" id="MCW6511680.1"/>
    </source>
</evidence>
<dbReference type="PANTHER" id="PTHR43163:SF3">
    <property type="entry name" value="PEPTIDE ABC TRANSPORTER PERMEASE PROTEIN"/>
    <property type="match status" value="1"/>
</dbReference>
<dbReference type="EMBL" id="JAMOIM010000030">
    <property type="protein sequence ID" value="MCW6511680.1"/>
    <property type="molecule type" value="Genomic_DNA"/>
</dbReference>
<keyword evidence="2 7" id="KW-0813">Transport</keyword>
<keyword evidence="6 7" id="KW-0472">Membrane</keyword>
<dbReference type="InterPro" id="IPR035906">
    <property type="entry name" value="MetI-like_sf"/>
</dbReference>
<reference evidence="9" key="1">
    <citation type="submission" date="2022-05" db="EMBL/GenBank/DDBJ databases">
        <authorList>
            <person name="Pankratov T."/>
        </authorList>
    </citation>
    <scope>NUCLEOTIDE SEQUENCE</scope>
    <source>
        <strain evidence="9">BP6-180914</strain>
    </source>
</reference>
<proteinExistence type="inferred from homology"/>
<dbReference type="GO" id="GO:0005886">
    <property type="term" value="C:plasma membrane"/>
    <property type="evidence" value="ECO:0007669"/>
    <property type="project" value="UniProtKB-SubCell"/>
</dbReference>
<feature type="transmembrane region" description="Helical" evidence="7">
    <location>
        <begin position="196"/>
        <end position="216"/>
    </location>
</feature>
<dbReference type="Proteomes" id="UP001165667">
    <property type="component" value="Unassembled WGS sequence"/>
</dbReference>
<feature type="transmembrane region" description="Helical" evidence="7">
    <location>
        <begin position="254"/>
        <end position="276"/>
    </location>
</feature>
<keyword evidence="10" id="KW-1185">Reference proteome</keyword>
<dbReference type="Gene3D" id="1.10.3720.10">
    <property type="entry name" value="MetI-like"/>
    <property type="match status" value="1"/>
</dbReference>
<feature type="transmembrane region" description="Helical" evidence="7">
    <location>
        <begin position="120"/>
        <end position="141"/>
    </location>
</feature>
<feature type="transmembrane region" description="Helical" evidence="7">
    <location>
        <begin position="303"/>
        <end position="326"/>
    </location>
</feature>
<dbReference type="InterPro" id="IPR000515">
    <property type="entry name" value="MetI-like"/>
</dbReference>
<feature type="transmembrane region" description="Helical" evidence="7">
    <location>
        <begin position="153"/>
        <end position="176"/>
    </location>
</feature>
<comment type="caution">
    <text evidence="9">The sequence shown here is derived from an EMBL/GenBank/DDBJ whole genome shotgun (WGS) entry which is preliminary data.</text>
</comment>
<evidence type="ECO:0000313" key="10">
    <source>
        <dbReference type="Proteomes" id="UP001165667"/>
    </source>
</evidence>
<dbReference type="RefSeq" id="WP_282588055.1">
    <property type="nucleotide sequence ID" value="NZ_JAMOIM010000030.1"/>
</dbReference>
<protein>
    <submittedName>
        <fullName evidence="9">ABC transporter permease</fullName>
    </submittedName>
</protein>
<accession>A0AA41Z7D2</accession>
<gene>
    <name evidence="9" type="ORF">M8523_27295</name>
</gene>
<dbReference type="SUPFAM" id="SSF161098">
    <property type="entry name" value="MetI-like"/>
    <property type="match status" value="1"/>
</dbReference>
<dbReference type="InterPro" id="IPR045621">
    <property type="entry name" value="BPD_transp_1_N"/>
</dbReference>
<dbReference type="AlphaFoldDB" id="A0AA41Z7D2"/>
<evidence type="ECO:0000256" key="4">
    <source>
        <dbReference type="ARBA" id="ARBA00022692"/>
    </source>
</evidence>
<dbReference type="PROSITE" id="PS50928">
    <property type="entry name" value="ABC_TM1"/>
    <property type="match status" value="1"/>
</dbReference>
<evidence type="ECO:0000256" key="2">
    <source>
        <dbReference type="ARBA" id="ARBA00022448"/>
    </source>
</evidence>
<dbReference type="PANTHER" id="PTHR43163">
    <property type="entry name" value="DIPEPTIDE TRANSPORT SYSTEM PERMEASE PROTEIN DPPB-RELATED"/>
    <property type="match status" value="1"/>
</dbReference>
<dbReference type="Pfam" id="PF19300">
    <property type="entry name" value="BPD_transp_1_N"/>
    <property type="match status" value="1"/>
</dbReference>
<keyword evidence="3" id="KW-1003">Cell membrane</keyword>
<evidence type="ECO:0000256" key="7">
    <source>
        <dbReference type="RuleBase" id="RU363032"/>
    </source>
</evidence>
<evidence type="ECO:0000256" key="5">
    <source>
        <dbReference type="ARBA" id="ARBA00022989"/>
    </source>
</evidence>
<dbReference type="CDD" id="cd06261">
    <property type="entry name" value="TM_PBP2"/>
    <property type="match status" value="1"/>
</dbReference>
<sequence>MKLSARGGADDRSLAQETSTLSFLIRRLLLSLVTLGVLSILVFAGGQLLPGDVGRSILGPLADERAVAALNHQLGTDRSLTVQYLDWISHFVRGDMSTSYAFRSPVAPFVGAALANSLKLAAVAFVIVVPLGIAGGVLAAMKRGTATDRIITITGLSATVIPEFVSGIILILLFGIGLRLFPMTATAPPGSGVLTGIYYLLLPSFPLVFLLFGYIARMARAGTIEALDSDYTRTAVLKGLPWRLVIWRHVLRNALLPTITVVASQAGYMIGGLVVIETLFRYQGIGSLIYTAARGHDFPMLEAGVLVVGLVYVAVTLAADLAYTALNPRLRGALR</sequence>
<keyword evidence="5 7" id="KW-1133">Transmembrane helix</keyword>
<evidence type="ECO:0000256" key="3">
    <source>
        <dbReference type="ARBA" id="ARBA00022475"/>
    </source>
</evidence>
<comment type="similarity">
    <text evidence="7">Belongs to the binding-protein-dependent transport system permease family.</text>
</comment>
<feature type="transmembrane region" description="Helical" evidence="7">
    <location>
        <begin position="28"/>
        <end position="49"/>
    </location>
</feature>
<evidence type="ECO:0000256" key="6">
    <source>
        <dbReference type="ARBA" id="ARBA00023136"/>
    </source>
</evidence>
<dbReference type="GO" id="GO:0055085">
    <property type="term" value="P:transmembrane transport"/>
    <property type="evidence" value="ECO:0007669"/>
    <property type="project" value="InterPro"/>
</dbReference>
<dbReference type="Pfam" id="PF00528">
    <property type="entry name" value="BPD_transp_1"/>
    <property type="match status" value="1"/>
</dbReference>
<organism evidence="9 10">
    <name type="scientific">Lichenifustis flavocetrariae</name>
    <dbReference type="NCBI Taxonomy" id="2949735"/>
    <lineage>
        <taxon>Bacteria</taxon>
        <taxon>Pseudomonadati</taxon>
        <taxon>Pseudomonadota</taxon>
        <taxon>Alphaproteobacteria</taxon>
        <taxon>Hyphomicrobiales</taxon>
        <taxon>Lichenihabitantaceae</taxon>
        <taxon>Lichenifustis</taxon>
    </lineage>
</organism>
<comment type="subcellular location">
    <subcellularLocation>
        <location evidence="1 7">Cell membrane</location>
        <topology evidence="1 7">Multi-pass membrane protein</topology>
    </subcellularLocation>
</comment>
<feature type="domain" description="ABC transmembrane type-1" evidence="8">
    <location>
        <begin position="114"/>
        <end position="319"/>
    </location>
</feature>